<accession>A0A5J4WN54</accession>
<organism evidence="1 2">
    <name type="scientific">Streblomastix strix</name>
    <dbReference type="NCBI Taxonomy" id="222440"/>
    <lineage>
        <taxon>Eukaryota</taxon>
        <taxon>Metamonada</taxon>
        <taxon>Preaxostyla</taxon>
        <taxon>Oxymonadida</taxon>
        <taxon>Streblomastigidae</taxon>
        <taxon>Streblomastix</taxon>
    </lineage>
</organism>
<evidence type="ECO:0000313" key="2">
    <source>
        <dbReference type="Proteomes" id="UP000324800"/>
    </source>
</evidence>
<reference evidence="1 2" key="1">
    <citation type="submission" date="2019-03" db="EMBL/GenBank/DDBJ databases">
        <title>Single cell metagenomics reveals metabolic interactions within the superorganism composed of flagellate Streblomastix strix and complex community of Bacteroidetes bacteria on its surface.</title>
        <authorList>
            <person name="Treitli S.C."/>
            <person name="Kolisko M."/>
            <person name="Husnik F."/>
            <person name="Keeling P."/>
            <person name="Hampl V."/>
        </authorList>
    </citation>
    <scope>NUCLEOTIDE SEQUENCE [LARGE SCALE GENOMIC DNA]</scope>
    <source>
        <strain evidence="1">ST1C</strain>
    </source>
</reference>
<comment type="caution">
    <text evidence="1">The sequence shown here is derived from an EMBL/GenBank/DDBJ whole genome shotgun (WGS) entry which is preliminary data.</text>
</comment>
<name>A0A5J4WN54_9EUKA</name>
<dbReference type="EMBL" id="SNRW01001455">
    <property type="protein sequence ID" value="KAA6396321.1"/>
    <property type="molecule type" value="Genomic_DNA"/>
</dbReference>
<proteinExistence type="predicted"/>
<sequence length="334" mass="39560">MYYDDDEHIPAQYKKYAAKQGWIHVPKKIQNMRPLKESYETVQAAYQKQEIEDPLVQIVGSLDKDIKRVKALVNQQSATQWIKDKVYPIEGENARKVEMRDVDRNPWTPDNVIVRNPSGFYSIEGYRAVQPKERFLLNQYYIKYPSKLQRQENKYRLWYEQDVKPLSSGYFERGFNLFRQYVIAVLKQINYKIDEKLFNRSGQIAVVVNANIRAMQLATYTKFAPYLWKHWLISKYIDTITTEGTRNSYERLNYIRISKENKKMYDTINKQISNHFNVLIAGKDFDSLELQQLREEILGQINLLIQTGGDVELGFKINPVRQGEILQHRDKVQD</sequence>
<evidence type="ECO:0000313" key="1">
    <source>
        <dbReference type="EMBL" id="KAA6396321.1"/>
    </source>
</evidence>
<protein>
    <submittedName>
        <fullName evidence="1">Uncharacterized protein</fullName>
    </submittedName>
</protein>
<dbReference type="AlphaFoldDB" id="A0A5J4WN54"/>
<gene>
    <name evidence="1" type="ORF">EZS28_008151</name>
</gene>
<dbReference type="Proteomes" id="UP000324800">
    <property type="component" value="Unassembled WGS sequence"/>
</dbReference>